<organism evidence="2 3">
    <name type="scientific">Phialemonium thermophilum</name>
    <dbReference type="NCBI Taxonomy" id="223376"/>
    <lineage>
        <taxon>Eukaryota</taxon>
        <taxon>Fungi</taxon>
        <taxon>Dikarya</taxon>
        <taxon>Ascomycota</taxon>
        <taxon>Pezizomycotina</taxon>
        <taxon>Sordariomycetes</taxon>
        <taxon>Sordariomycetidae</taxon>
        <taxon>Cephalothecales</taxon>
        <taxon>Cephalothecaceae</taxon>
        <taxon>Phialemonium</taxon>
    </lineage>
</organism>
<gene>
    <name evidence="2" type="ORF">VTK73DRAFT_2137</name>
</gene>
<sequence>MDAAALLRSQGWRGKGHSLHPTDNSIGLSKPLLLSRNTDGRGVGQKQHFTSDQWWLRAFDEKLKGLDTSKNGVVQSVTTGALDAVTKGYGKYSGVGGLYVSFVRGGMLEGTITPASSEESTKTAAATDDRESSAPADPKKESKEERRARKEAKRLRKAAREERRARKEARKQAKAHGVSETREERRARRAEKRKRKEERRARKEARRKRREGKAARTAAAG</sequence>
<dbReference type="EMBL" id="JAZHXJ010000158">
    <property type="protein sequence ID" value="KAL1871305.1"/>
    <property type="molecule type" value="Genomic_DNA"/>
</dbReference>
<dbReference type="PANTHER" id="PTHR23149">
    <property type="entry name" value="G PATCH DOMAIN CONTAINING PROTEIN"/>
    <property type="match status" value="1"/>
</dbReference>
<keyword evidence="3" id="KW-1185">Reference proteome</keyword>
<comment type="caution">
    <text evidence="2">The sequence shown here is derived from an EMBL/GenBank/DDBJ whole genome shotgun (WGS) entry which is preliminary data.</text>
</comment>
<accession>A0ABR3X6M6</accession>
<feature type="compositionally biased region" description="Basic residues" evidence="1">
    <location>
        <begin position="187"/>
        <end position="211"/>
    </location>
</feature>
<feature type="compositionally biased region" description="Basic and acidic residues" evidence="1">
    <location>
        <begin position="177"/>
        <end position="186"/>
    </location>
</feature>
<evidence type="ECO:0000256" key="1">
    <source>
        <dbReference type="SAM" id="MobiDB-lite"/>
    </source>
</evidence>
<evidence type="ECO:0000313" key="2">
    <source>
        <dbReference type="EMBL" id="KAL1871305.1"/>
    </source>
</evidence>
<name>A0ABR3X6M6_9PEZI</name>
<protein>
    <recommendedName>
        <fullName evidence="4">G-patch domain-containing protein</fullName>
    </recommendedName>
</protein>
<feature type="compositionally biased region" description="Low complexity" evidence="1">
    <location>
        <begin position="113"/>
        <end position="126"/>
    </location>
</feature>
<feature type="compositionally biased region" description="Basic and acidic residues" evidence="1">
    <location>
        <begin position="127"/>
        <end position="148"/>
    </location>
</feature>
<reference evidence="2 3" key="1">
    <citation type="journal article" date="2024" name="Commun. Biol.">
        <title>Comparative genomic analysis of thermophilic fungi reveals convergent evolutionary adaptations and gene losses.</title>
        <authorList>
            <person name="Steindorff A.S."/>
            <person name="Aguilar-Pontes M.V."/>
            <person name="Robinson A.J."/>
            <person name="Andreopoulos B."/>
            <person name="LaButti K."/>
            <person name="Kuo A."/>
            <person name="Mondo S."/>
            <person name="Riley R."/>
            <person name="Otillar R."/>
            <person name="Haridas S."/>
            <person name="Lipzen A."/>
            <person name="Grimwood J."/>
            <person name="Schmutz J."/>
            <person name="Clum A."/>
            <person name="Reid I.D."/>
            <person name="Moisan M.C."/>
            <person name="Butler G."/>
            <person name="Nguyen T.T.M."/>
            <person name="Dewar K."/>
            <person name="Conant G."/>
            <person name="Drula E."/>
            <person name="Henrissat B."/>
            <person name="Hansel C."/>
            <person name="Singer S."/>
            <person name="Hutchinson M.I."/>
            <person name="de Vries R.P."/>
            <person name="Natvig D.O."/>
            <person name="Powell A.J."/>
            <person name="Tsang A."/>
            <person name="Grigoriev I.V."/>
        </authorList>
    </citation>
    <scope>NUCLEOTIDE SEQUENCE [LARGE SCALE GENOMIC DNA]</scope>
    <source>
        <strain evidence="2 3">ATCC 24622</strain>
    </source>
</reference>
<dbReference type="Proteomes" id="UP001586593">
    <property type="component" value="Unassembled WGS sequence"/>
</dbReference>
<evidence type="ECO:0000313" key="3">
    <source>
        <dbReference type="Proteomes" id="UP001586593"/>
    </source>
</evidence>
<dbReference type="PANTHER" id="PTHR23149:SF33">
    <property type="entry name" value="PROTEIN TMA23"/>
    <property type="match status" value="1"/>
</dbReference>
<proteinExistence type="predicted"/>
<evidence type="ECO:0008006" key="4">
    <source>
        <dbReference type="Google" id="ProtNLM"/>
    </source>
</evidence>
<dbReference type="InterPro" id="IPR050656">
    <property type="entry name" value="PINX1"/>
</dbReference>
<feature type="region of interest" description="Disordered" evidence="1">
    <location>
        <begin position="112"/>
        <end position="221"/>
    </location>
</feature>